<dbReference type="RefSeq" id="XP_013090595.2">
    <property type="nucleotide sequence ID" value="XM_013235141.2"/>
</dbReference>
<evidence type="ECO:0000313" key="1">
    <source>
        <dbReference type="Proteomes" id="UP001165740"/>
    </source>
</evidence>
<dbReference type="KEGG" id="bgt:106074376"/>
<sequence length="343" mass="39247">MNSKNNLTTVTCHVQSDGIEDQIIGYHETQELEVGEADLHKCFIACKKNPGHRQFIPVDTFSLDHLPKDLQDNILYEYIKAVADLTVRVSVKLSSPGRPMFWPKTNQPYPFYNMIDSTNVRTGSGSVWKIYKFQDGVLQDGARQEKGIGKREYTHCWCRKCQDSDSPSQVWWEFYVYTATHVVFDDIEANNTTLRLFYDREDSPVVSVDNVMVEDVSVEDDLCRLNCVSCDKYLGDKLTKISQVYFDVWEKVTNKYFGSRDKYKINFIVSHPHGCSKQVSVGQWKEKHKVGDRIKFSYTTCTCPGSSGAFVQCVGYSDKLWSDLVHSGSLRQDLNYSGAGFVF</sequence>
<dbReference type="AlphaFoldDB" id="A0A9U8EJT1"/>
<dbReference type="Proteomes" id="UP001165740">
    <property type="component" value="Chromosome 8"/>
</dbReference>
<dbReference type="GeneID" id="106074376"/>
<dbReference type="OrthoDB" id="6045352at2759"/>
<name>A0A9U8EJT1_BIOGL</name>
<accession>A0A9U8EJT1</accession>
<organism evidence="1 2">
    <name type="scientific">Biomphalaria glabrata</name>
    <name type="common">Bloodfluke planorb</name>
    <name type="synonym">Freshwater snail</name>
    <dbReference type="NCBI Taxonomy" id="6526"/>
    <lineage>
        <taxon>Eukaryota</taxon>
        <taxon>Metazoa</taxon>
        <taxon>Spiralia</taxon>
        <taxon>Lophotrochozoa</taxon>
        <taxon>Mollusca</taxon>
        <taxon>Gastropoda</taxon>
        <taxon>Heterobranchia</taxon>
        <taxon>Euthyneura</taxon>
        <taxon>Panpulmonata</taxon>
        <taxon>Hygrophila</taxon>
        <taxon>Lymnaeoidea</taxon>
        <taxon>Planorbidae</taxon>
        <taxon>Biomphalaria</taxon>
    </lineage>
</organism>
<proteinExistence type="predicted"/>
<reference evidence="2" key="1">
    <citation type="submission" date="2025-08" db="UniProtKB">
        <authorList>
            <consortium name="RefSeq"/>
        </authorList>
    </citation>
    <scope>IDENTIFICATION</scope>
</reference>
<evidence type="ECO:0000313" key="2">
    <source>
        <dbReference type="RefSeq" id="XP_013090595.2"/>
    </source>
</evidence>
<gene>
    <name evidence="2" type="primary">LOC106074376</name>
</gene>
<protein>
    <submittedName>
        <fullName evidence="2">Uncharacterized protein LOC106074376</fullName>
    </submittedName>
</protein>
<keyword evidence="1" id="KW-1185">Reference proteome</keyword>